<dbReference type="SMART" id="SM00953">
    <property type="entry name" value="RES"/>
    <property type="match status" value="1"/>
</dbReference>
<sequence length="176" mass="20001">MDRGSIFFGPAQGRRPQNRFDAPNQEYRVLYAAQHLEGAFVETVLRRPVGRILRRQVVEERGWSIVRPSRALTLAKLFDDGLQFHQIDAGEISTDDYAPSRALALALHTDFPDLDGLAYKSRYNNGEICYAIFDRVTPQEFDPEPVSPFADHKNRVDDMMDLYGAVFDTSPPIPPM</sequence>
<feature type="domain" description="RES" evidence="1">
    <location>
        <begin position="10"/>
        <end position="148"/>
    </location>
</feature>
<comment type="caution">
    <text evidence="2">The sequence shown here is derived from an EMBL/GenBank/DDBJ whole genome shotgun (WGS) entry which is preliminary data.</text>
</comment>
<proteinExistence type="predicted"/>
<protein>
    <submittedName>
        <fullName evidence="2">RES family NAD+ phosphorylase</fullName>
    </submittedName>
</protein>
<dbReference type="EMBL" id="JABEQY010000025">
    <property type="protein sequence ID" value="NNH66443.1"/>
    <property type="molecule type" value="Genomic_DNA"/>
</dbReference>
<reference evidence="2 3" key="1">
    <citation type="submission" date="2020-04" db="EMBL/GenBank/DDBJ databases">
        <title>Rhizobium bacterial biofertilizers improve the content of phenolic compounds of Lactuca sativa L. under non-saline and saline-stress conditions.</title>
        <authorList>
            <person name="Ayuso-Calles M."/>
            <person name="Garcia-Estevez I."/>
            <person name="Jimenez-Gomez A."/>
            <person name="Flores-Felix J.D."/>
            <person name="Escribano-Bailon M."/>
            <person name="Rivas R."/>
        </authorList>
    </citation>
    <scope>NUCLEOTIDE SEQUENCE [LARGE SCALE GENOMIC DNA]</scope>
    <source>
        <strain evidence="2 3">GPTR02</strain>
    </source>
</reference>
<dbReference type="AlphaFoldDB" id="A0A7Y2R8Y3"/>
<evidence type="ECO:0000313" key="3">
    <source>
        <dbReference type="Proteomes" id="UP000530654"/>
    </source>
</evidence>
<organism evidence="2 3">
    <name type="scientific">Rhizobium laguerreae</name>
    <dbReference type="NCBI Taxonomy" id="1076926"/>
    <lineage>
        <taxon>Bacteria</taxon>
        <taxon>Pseudomonadati</taxon>
        <taxon>Pseudomonadota</taxon>
        <taxon>Alphaproteobacteria</taxon>
        <taxon>Hyphomicrobiales</taxon>
        <taxon>Rhizobiaceae</taxon>
        <taxon>Rhizobium/Agrobacterium group</taxon>
        <taxon>Rhizobium</taxon>
    </lineage>
</organism>
<dbReference type="InterPro" id="IPR014914">
    <property type="entry name" value="RES_dom"/>
</dbReference>
<accession>A0A7Y2R8Y3</accession>
<name>A0A7Y2R8Y3_9HYPH</name>
<evidence type="ECO:0000259" key="1">
    <source>
        <dbReference type="SMART" id="SM00953"/>
    </source>
</evidence>
<dbReference type="Pfam" id="PF08808">
    <property type="entry name" value="RES"/>
    <property type="match status" value="1"/>
</dbReference>
<gene>
    <name evidence="2" type="ORF">HLI17_24750</name>
</gene>
<dbReference type="Proteomes" id="UP000530654">
    <property type="component" value="Unassembled WGS sequence"/>
</dbReference>
<evidence type="ECO:0000313" key="2">
    <source>
        <dbReference type="EMBL" id="NNH66443.1"/>
    </source>
</evidence>